<evidence type="ECO:0000256" key="20">
    <source>
        <dbReference type="ARBA" id="ARBA00022884"/>
    </source>
</evidence>
<dbReference type="InterPro" id="IPR008916">
    <property type="entry name" value="Retrov_capsid_C"/>
</dbReference>
<evidence type="ECO:0000256" key="24">
    <source>
        <dbReference type="ARBA" id="ARBA00023200"/>
    </source>
</evidence>
<gene>
    <name evidence="31" type="primary">gag</name>
</gene>
<dbReference type="Pfam" id="PF00098">
    <property type="entry name" value="zf-CCHC"/>
    <property type="match status" value="2"/>
</dbReference>
<dbReference type="Pfam" id="PF19317">
    <property type="entry name" value="Gag_p24_C"/>
    <property type="match status" value="1"/>
</dbReference>
<keyword evidence="21" id="KW-1039">Host endosome</keyword>
<dbReference type="InterPro" id="IPR008919">
    <property type="entry name" value="Retrov_capsid_N"/>
</dbReference>
<keyword evidence="5" id="KW-1032">Host cell membrane</keyword>
<keyword evidence="25" id="KW-0449">Lipoprotein</keyword>
<feature type="region of interest" description="Disordered" evidence="29">
    <location>
        <begin position="105"/>
        <end position="125"/>
    </location>
</feature>
<dbReference type="Gene3D" id="1.10.375.10">
    <property type="entry name" value="Human Immunodeficiency Virus Type 1 Capsid Protein"/>
    <property type="match status" value="1"/>
</dbReference>
<dbReference type="GO" id="GO:0042025">
    <property type="term" value="C:host cell nucleus"/>
    <property type="evidence" value="ECO:0007669"/>
    <property type="project" value="UniProtKB-SubCell"/>
</dbReference>
<keyword evidence="13 28" id="KW-0479">Metal-binding</keyword>
<dbReference type="Gene3D" id="6.10.250.390">
    <property type="match status" value="1"/>
</dbReference>
<feature type="domain" description="CCHC-type" evidence="30">
    <location>
        <begin position="409"/>
        <end position="424"/>
    </location>
</feature>
<evidence type="ECO:0000256" key="9">
    <source>
        <dbReference type="ARBA" id="ARBA00022581"/>
    </source>
</evidence>
<dbReference type="InterPro" id="IPR036875">
    <property type="entry name" value="Znf_CCHC_sf"/>
</dbReference>
<evidence type="ECO:0000256" key="17">
    <source>
        <dbReference type="ARBA" id="ARBA00022833"/>
    </source>
</evidence>
<evidence type="ECO:0000256" key="15">
    <source>
        <dbReference type="ARBA" id="ARBA00022758"/>
    </source>
</evidence>
<keyword evidence="18 28" id="KW-0946">Virion</keyword>
<comment type="PTM">
    <molecule>Gag-Pol polyprotein</molecule>
    <text evidence="28">Specific enzymatic cleavages by the viral protease yield mature proteins.</text>
</comment>
<dbReference type="Gene3D" id="1.10.150.90">
    <property type="entry name" value="Immunodeficiency lentiviruses, gag gene matrix protein p17"/>
    <property type="match status" value="1"/>
</dbReference>
<feature type="region of interest" description="Disordered" evidence="29">
    <location>
        <begin position="433"/>
        <end position="496"/>
    </location>
</feature>
<evidence type="ECO:0000313" key="31">
    <source>
        <dbReference type="EMBL" id="AWD44433.1"/>
    </source>
</evidence>
<dbReference type="InterPro" id="IPR001878">
    <property type="entry name" value="Znf_CCHC"/>
</dbReference>
<evidence type="ECO:0000256" key="1">
    <source>
        <dbReference type="ARBA" id="ARBA00004425"/>
    </source>
</evidence>
<keyword evidence="14" id="KW-0677">Repeat</keyword>
<dbReference type="Gene3D" id="1.20.5.760">
    <property type="entry name" value="Single helix bin"/>
    <property type="match status" value="1"/>
</dbReference>
<dbReference type="PANTHER" id="PTHR40389:SF4">
    <property type="match status" value="1"/>
</dbReference>
<name>A0A2S1D9R5_HV1</name>
<dbReference type="GO" id="GO:0072494">
    <property type="term" value="C:host multivesicular body"/>
    <property type="evidence" value="ECO:0007669"/>
    <property type="project" value="UniProtKB-SubCell"/>
</dbReference>
<sequence length="496" mass="55625">MGARASVLRGEKLDKWERIRLRPGGKKCYMIKHIVWASRELERFALNPGLLETSEGCRQIMKQLQPALQTGTEELKSLFNTVATLYCVHERIEIRDTKEALDKIEEEQNKSQQKTQQAKAADGSVSQNYPIVQNAQGQMVHQSISPRTLNAWVKVIEEKAFSPEVIPMFTALSEGATPEDLNTMLNTVGGHQAAMQMLKDTINEEAAEWDRVHPVHAGPIAPGQMREPRGSDIAGTTSTRQEQVAWMTGNPPIPVGDIYKRWIILGLNKIVRMYSPVSILDIKQGPKEPFRDYVDRFFKTLRAEQGTQDVKNWMTETLLVQNANPDCKTILRALGPGASLEEMMTACQGVGGPSHKARVLAEAMSQANNANIMMQRGNFKGPRRTVKCFNCGKEGHIAKNCRAPRKKGCWKCGKEGHQMKDCTERQANFLGKIWPSHKGRPGNFLQSRPEPTAPPAESFRFEETTPAPKQDLKDREPYKEPLTALRSLFGNDPLSQ</sequence>
<dbReference type="GO" id="GO:0003723">
    <property type="term" value="F:RNA binding"/>
    <property type="evidence" value="ECO:0007669"/>
    <property type="project" value="UniProtKB-KW"/>
</dbReference>
<keyword evidence="12" id="KW-0519">Myristate</keyword>
<keyword evidence="16 27" id="KW-0863">Zinc-finger</keyword>
<dbReference type="PANTHER" id="PTHR40389">
    <property type="entry name" value="ENDOGENOUS RETROVIRUS GROUP K MEMBER 24 GAG POLYPROTEIN-RELATED"/>
    <property type="match status" value="1"/>
</dbReference>
<dbReference type="GO" id="GO:0005198">
    <property type="term" value="F:structural molecule activity"/>
    <property type="evidence" value="ECO:0007669"/>
    <property type="project" value="InterPro"/>
</dbReference>
<dbReference type="GO" id="GO:0019013">
    <property type="term" value="C:viral nucleocapsid"/>
    <property type="evidence" value="ECO:0007669"/>
    <property type="project" value="UniProtKB-KW"/>
</dbReference>
<dbReference type="GO" id="GO:0008270">
    <property type="term" value="F:zinc ion binding"/>
    <property type="evidence" value="ECO:0007669"/>
    <property type="project" value="UniProtKB-KW"/>
</dbReference>
<evidence type="ECO:0000256" key="8">
    <source>
        <dbReference type="ARBA" id="ARBA00022562"/>
    </source>
</evidence>
<feature type="domain" description="CCHC-type" evidence="30">
    <location>
        <begin position="387"/>
        <end position="402"/>
    </location>
</feature>
<evidence type="ECO:0000256" key="5">
    <source>
        <dbReference type="ARBA" id="ARBA00022511"/>
    </source>
</evidence>
<dbReference type="Gene3D" id="1.10.1200.30">
    <property type="match status" value="1"/>
</dbReference>
<dbReference type="InterPro" id="IPR010999">
    <property type="entry name" value="Retrovr_matrix"/>
</dbReference>
<dbReference type="FunFam" id="1.10.1200.30:FF:000001">
    <property type="entry name" value="Gag polyprotein"/>
    <property type="match status" value="1"/>
</dbReference>
<reference evidence="31" key="1">
    <citation type="journal article" date="2018" name="Nat. Commun.">
        <title>Tracking HIV-1 recombination to resolve its contribution to HIV-1 evolution in natural infection.</title>
        <authorList>
            <person name="Song H."/>
            <person name="Giorgi E.E."/>
            <person name="Ganusov V.V."/>
            <person name="Cai F."/>
            <person name="Athreya G."/>
            <person name="Yoon H."/>
            <person name="Carja O."/>
            <person name="Hora B."/>
            <person name="Hraber P."/>
            <person name="Jiang C."/>
            <person name="Wang S."/>
            <person name="Li H."/>
            <person name="Salazar-Gonzalez J.F."/>
            <person name="Salazar M.G."/>
            <person name="Goonetilleke N."/>
            <person name="Keele B."/>
            <person name="Montefiori D.C."/>
            <person name="Cohen M.S."/>
            <person name="Shaw G.M."/>
            <person name="Hahn B.H."/>
            <person name="McMichael A.J."/>
            <person name="Haynes B.F."/>
            <person name="Korber B."/>
            <person name="Battacharya T."/>
            <person name="Gao F."/>
        </authorList>
    </citation>
    <scope>NUCLEOTIDE SEQUENCE</scope>
    <source>
        <strain evidence="31">703010200.5.d0074.ipe018.br.gp-B4</strain>
    </source>
</reference>
<dbReference type="GO" id="GO:0075523">
    <property type="term" value="P:viral translational frameshifting"/>
    <property type="evidence" value="ECO:0007669"/>
    <property type="project" value="UniProtKB-KW"/>
</dbReference>
<evidence type="ECO:0000256" key="12">
    <source>
        <dbReference type="ARBA" id="ARBA00022707"/>
    </source>
</evidence>
<keyword evidence="24 28" id="KW-1035">Host cytoplasm</keyword>
<evidence type="ECO:0000256" key="28">
    <source>
        <dbReference type="RuleBase" id="RU004487"/>
    </source>
</evidence>
<dbReference type="GO" id="GO:0039702">
    <property type="term" value="P:viral budding via host ESCRT complex"/>
    <property type="evidence" value="ECO:0007669"/>
    <property type="project" value="UniProtKB-KW"/>
</dbReference>
<evidence type="ECO:0000259" key="30">
    <source>
        <dbReference type="PROSITE" id="PS50158"/>
    </source>
</evidence>
<keyword evidence="6" id="KW-0597">Phosphoprotein</keyword>
<evidence type="ECO:0000256" key="13">
    <source>
        <dbReference type="ARBA" id="ARBA00022723"/>
    </source>
</evidence>
<dbReference type="EMBL" id="MF500061">
    <property type="protein sequence ID" value="AWD44433.1"/>
    <property type="molecule type" value="Genomic_RNA"/>
</dbReference>
<dbReference type="GO" id="GO:0055036">
    <property type="term" value="C:virion membrane"/>
    <property type="evidence" value="ECO:0007669"/>
    <property type="project" value="UniProtKB-SubCell"/>
</dbReference>
<evidence type="ECO:0000256" key="11">
    <source>
        <dbReference type="ARBA" id="ARBA00022637"/>
    </source>
</evidence>
<evidence type="ECO:0000256" key="21">
    <source>
        <dbReference type="ARBA" id="ARBA00023046"/>
    </source>
</evidence>
<evidence type="ECO:0000256" key="10">
    <source>
        <dbReference type="ARBA" id="ARBA00022612"/>
    </source>
</evidence>
<keyword evidence="4" id="KW-1187">Viral budding via the host ESCRT complexes</keyword>
<dbReference type="InterPro" id="IPR000071">
    <property type="entry name" value="Lentvrl_matrix_N"/>
</dbReference>
<organism evidence="31">
    <name type="scientific">Human immunodeficiency virus type 1</name>
    <name type="common">HIV-1</name>
    <dbReference type="NCBI Taxonomy" id="11676"/>
    <lineage>
        <taxon>Viruses</taxon>
        <taxon>Riboviria</taxon>
        <taxon>Pararnavirae</taxon>
        <taxon>Artverviricota</taxon>
        <taxon>Revtraviricetes</taxon>
        <taxon>Ortervirales</taxon>
        <taxon>Retroviridae</taxon>
        <taxon>Orthoretrovirinae</taxon>
        <taxon>Lentivirus</taxon>
        <taxon>Lentivirus humimdef1</taxon>
    </lineage>
</organism>
<evidence type="ECO:0000256" key="22">
    <source>
        <dbReference type="ARBA" id="ARBA00023086"/>
    </source>
</evidence>
<evidence type="ECO:0000256" key="16">
    <source>
        <dbReference type="ARBA" id="ARBA00022771"/>
    </source>
</evidence>
<keyword evidence="9 28" id="KW-0945">Host-virus interaction</keyword>
<organismHost>
    <name type="scientific">Homo sapiens</name>
    <name type="common">Human</name>
    <dbReference type="NCBI Taxonomy" id="9606"/>
</organismHost>
<keyword evidence="19" id="KW-1043">Host membrane</keyword>
<dbReference type="FunFam" id="1.10.375.10:FF:000001">
    <property type="entry name" value="Gag polyprotein"/>
    <property type="match status" value="1"/>
</dbReference>
<dbReference type="InterPro" id="IPR045345">
    <property type="entry name" value="Gag_p24_C"/>
</dbReference>
<dbReference type="GO" id="GO:0020002">
    <property type="term" value="C:host cell plasma membrane"/>
    <property type="evidence" value="ECO:0007669"/>
    <property type="project" value="UniProtKB-SubCell"/>
</dbReference>
<comment type="similarity">
    <text evidence="3">Belongs to the primate lentivirus group gag polyprotein family.</text>
</comment>
<dbReference type="SUPFAM" id="SSF47353">
    <property type="entry name" value="Retrovirus capsid dimerization domain-like"/>
    <property type="match status" value="1"/>
</dbReference>
<dbReference type="SMART" id="SM00343">
    <property type="entry name" value="ZnF_C2HC"/>
    <property type="match status" value="2"/>
</dbReference>
<keyword evidence="20 28" id="KW-0694">RNA-binding</keyword>
<keyword evidence="15" id="KW-0688">Ribosomal frameshifting</keyword>
<evidence type="ECO:0000256" key="23">
    <source>
        <dbReference type="ARBA" id="ARBA00023136"/>
    </source>
</evidence>
<evidence type="ECO:0000256" key="27">
    <source>
        <dbReference type="PROSITE-ProRule" id="PRU00047"/>
    </source>
</evidence>
<protein>
    <recommendedName>
        <fullName evidence="28">Gag polyprotein</fullName>
    </recommendedName>
    <component>
        <recommendedName>
            <fullName evidence="28">Matrix protein p17</fullName>
            <shortName evidence="28">MA</shortName>
        </recommendedName>
    </component>
</protein>
<dbReference type="Pfam" id="PF00607">
    <property type="entry name" value="Gag_p24"/>
    <property type="match status" value="1"/>
</dbReference>
<keyword evidence="23" id="KW-0472">Membrane</keyword>
<accession>A0A2S1D9R5</accession>
<dbReference type="SUPFAM" id="SSF47943">
    <property type="entry name" value="Retrovirus capsid protein, N-terminal core domain"/>
    <property type="match status" value="1"/>
</dbReference>
<dbReference type="PROSITE" id="PS50158">
    <property type="entry name" value="ZF_CCHC"/>
    <property type="match status" value="2"/>
</dbReference>
<keyword evidence="11" id="KW-1198">Viral budding</keyword>
<dbReference type="SUPFAM" id="SSF47836">
    <property type="entry name" value="Retroviral matrix proteins"/>
    <property type="match status" value="1"/>
</dbReference>
<keyword evidence="17 28" id="KW-0862">Zinc</keyword>
<evidence type="ECO:0000256" key="14">
    <source>
        <dbReference type="ARBA" id="ARBA00022737"/>
    </source>
</evidence>
<dbReference type="InterPro" id="IPR050195">
    <property type="entry name" value="Primate_lentivir_Gag_pol-like"/>
</dbReference>
<proteinExistence type="inferred from homology"/>
<evidence type="ECO:0000256" key="3">
    <source>
        <dbReference type="ARBA" id="ARBA00008364"/>
    </source>
</evidence>
<evidence type="ECO:0000256" key="26">
    <source>
        <dbReference type="ARBA" id="ARBA00037826"/>
    </source>
</evidence>
<evidence type="ECO:0000256" key="2">
    <source>
        <dbReference type="ARBA" id="ARBA00004560"/>
    </source>
</evidence>
<keyword evidence="10" id="KW-1188">Viral release from host cell</keyword>
<dbReference type="Pfam" id="PF08705">
    <property type="entry name" value="Gag_p6"/>
    <property type="match status" value="1"/>
</dbReference>
<dbReference type="InterPro" id="IPR014817">
    <property type="entry name" value="Gag_p6"/>
</dbReference>
<evidence type="ECO:0000256" key="25">
    <source>
        <dbReference type="ARBA" id="ARBA00023288"/>
    </source>
</evidence>
<evidence type="ECO:0000256" key="18">
    <source>
        <dbReference type="ARBA" id="ARBA00022844"/>
    </source>
</evidence>
<evidence type="ECO:0000256" key="29">
    <source>
        <dbReference type="SAM" id="MobiDB-lite"/>
    </source>
</evidence>
<keyword evidence="22 28" id="KW-0543">Viral nucleoprotein</keyword>
<evidence type="ECO:0000256" key="19">
    <source>
        <dbReference type="ARBA" id="ARBA00022870"/>
    </source>
</evidence>
<dbReference type="Pfam" id="PF00540">
    <property type="entry name" value="Gag_p17"/>
    <property type="match status" value="1"/>
</dbReference>
<comment type="subcellular location">
    <subcellularLocation>
        <location evidence="1">Host cell membrane</location>
        <topology evidence="1">Lipid-anchor</topology>
    </subcellularLocation>
    <subcellularLocation>
        <location evidence="2">Host endosome</location>
        <location evidence="2">Host multivesicular body</location>
    </subcellularLocation>
    <subcellularLocation>
        <location evidence="26">Virion membrane</location>
        <topology evidence="26">Lipid-anchor</topology>
    </subcellularLocation>
    <subcellularLocation>
        <location evidence="28">Virion</location>
    </subcellularLocation>
    <subcellularLocation>
        <location evidence="28">Host cytoplasm</location>
    </subcellularLocation>
    <subcellularLocation>
        <location evidence="28">Host nucleus</location>
    </subcellularLocation>
</comment>
<keyword evidence="8 28" id="KW-1048">Host nucleus</keyword>
<feature type="compositionally biased region" description="Low complexity" evidence="29">
    <location>
        <begin position="110"/>
        <end position="121"/>
    </location>
</feature>
<dbReference type="PRINTS" id="PR00234">
    <property type="entry name" value="HIV1MATRIX"/>
</dbReference>
<comment type="subcellular location">
    <molecule>Matrix protein p17</molecule>
    <subcellularLocation>
        <location evidence="28">Virion membrane</location>
        <topology evidence="28">Lipid-anchor</topology>
    </subcellularLocation>
    <subcellularLocation>
        <location evidence="28">Host nucleus</location>
    </subcellularLocation>
    <subcellularLocation>
        <location evidence="28">Host cytoplasm</location>
    </subcellularLocation>
</comment>
<dbReference type="FunFam" id="4.10.60.10:FF:000001">
    <property type="entry name" value="Gag polyprotein"/>
    <property type="match status" value="1"/>
</dbReference>
<dbReference type="SUPFAM" id="SSF57756">
    <property type="entry name" value="Retrovirus zinc finger-like domains"/>
    <property type="match status" value="1"/>
</dbReference>
<dbReference type="InterPro" id="IPR012344">
    <property type="entry name" value="Matrix_HIV/RSV_N"/>
</dbReference>
<evidence type="ECO:0000256" key="4">
    <source>
        <dbReference type="ARBA" id="ARBA00022462"/>
    </source>
</evidence>
<feature type="compositionally biased region" description="Basic and acidic residues" evidence="29">
    <location>
        <begin position="470"/>
        <end position="479"/>
    </location>
</feature>
<evidence type="ECO:0000256" key="6">
    <source>
        <dbReference type="ARBA" id="ARBA00022553"/>
    </source>
</evidence>
<keyword evidence="7 28" id="KW-0167">Capsid protein</keyword>
<dbReference type="Gene3D" id="4.10.60.10">
    <property type="entry name" value="Zinc finger, CCHC-type"/>
    <property type="match status" value="1"/>
</dbReference>
<evidence type="ECO:0000256" key="7">
    <source>
        <dbReference type="ARBA" id="ARBA00022561"/>
    </source>
</evidence>